<dbReference type="GO" id="GO:0016301">
    <property type="term" value="F:kinase activity"/>
    <property type="evidence" value="ECO:0007669"/>
    <property type="project" value="UniProtKB-KW"/>
</dbReference>
<dbReference type="UniPathway" id="UPA00232"/>
<keyword evidence="3" id="KW-1003">Cell membrane</keyword>
<evidence type="ECO:0000256" key="2">
    <source>
        <dbReference type="ARBA" id="ARBA00009670"/>
    </source>
</evidence>
<evidence type="ECO:0000256" key="1">
    <source>
        <dbReference type="ARBA" id="ARBA00005020"/>
    </source>
</evidence>
<name>A0A8J7ULU6_9HYPH</name>
<evidence type="ECO:0000256" key="11">
    <source>
        <dbReference type="ARBA" id="ARBA00022989"/>
    </source>
</evidence>
<dbReference type="NCBIfam" id="TIGR01982">
    <property type="entry name" value="UbiB"/>
    <property type="match status" value="1"/>
</dbReference>
<dbReference type="Proteomes" id="UP000666240">
    <property type="component" value="Unassembled WGS sequence"/>
</dbReference>
<evidence type="ECO:0000256" key="10">
    <source>
        <dbReference type="ARBA" id="ARBA00022840"/>
    </source>
</evidence>
<dbReference type="CDD" id="cd13972">
    <property type="entry name" value="UbiB"/>
    <property type="match status" value="1"/>
</dbReference>
<keyword evidence="12" id="KW-0472">Membrane</keyword>
<dbReference type="InterPro" id="IPR004147">
    <property type="entry name" value="ABC1_dom"/>
</dbReference>
<keyword evidence="10" id="KW-0067">ATP-binding</keyword>
<keyword evidence="15" id="KW-1185">Reference proteome</keyword>
<proteinExistence type="inferred from homology"/>
<dbReference type="InterPro" id="IPR011009">
    <property type="entry name" value="Kinase-like_dom_sf"/>
</dbReference>
<dbReference type="Pfam" id="PF03109">
    <property type="entry name" value="ABC1"/>
    <property type="match status" value="1"/>
</dbReference>
<dbReference type="InterPro" id="IPR045308">
    <property type="entry name" value="UbiB_bact"/>
</dbReference>
<dbReference type="RefSeq" id="WP_209337162.1">
    <property type="nucleotide sequence ID" value="NZ_JAGIYY010000011.1"/>
</dbReference>
<evidence type="ECO:0000256" key="12">
    <source>
        <dbReference type="ARBA" id="ARBA00023136"/>
    </source>
</evidence>
<dbReference type="PANTHER" id="PTHR10566">
    <property type="entry name" value="CHAPERONE-ACTIVITY OF BC1 COMPLEX CABC1 -RELATED"/>
    <property type="match status" value="1"/>
</dbReference>
<evidence type="ECO:0000259" key="13">
    <source>
        <dbReference type="Pfam" id="PF03109"/>
    </source>
</evidence>
<keyword evidence="9" id="KW-0418">Kinase</keyword>
<dbReference type="InterPro" id="IPR050154">
    <property type="entry name" value="UbiB_kinase"/>
</dbReference>
<evidence type="ECO:0000256" key="6">
    <source>
        <dbReference type="ARBA" id="ARBA00022688"/>
    </source>
</evidence>
<comment type="caution">
    <text evidence="14">The sequence shown here is derived from an EMBL/GenBank/DDBJ whole genome shotgun (WGS) entry which is preliminary data.</text>
</comment>
<dbReference type="EMBL" id="JAGIYY010000011">
    <property type="protein sequence ID" value="MBP0441134.1"/>
    <property type="molecule type" value="Genomic_DNA"/>
</dbReference>
<keyword evidence="11" id="KW-1133">Transmembrane helix</keyword>
<protein>
    <submittedName>
        <fullName evidence="14">2-polyprenylphenol 6-hydroxylase</fullName>
    </submittedName>
</protein>
<reference evidence="14" key="1">
    <citation type="submission" date="2021-03" db="EMBL/GenBank/DDBJ databases">
        <title>Genome sequencing and assembly of Tianweitania sediminis.</title>
        <authorList>
            <person name="Chhetri G."/>
        </authorList>
    </citation>
    <scope>NUCLEOTIDE SEQUENCE</scope>
    <source>
        <strain evidence="14">Z8</strain>
    </source>
</reference>
<keyword evidence="8" id="KW-0547">Nucleotide-binding</keyword>
<feature type="domain" description="ABC1 atypical kinase-like" evidence="13">
    <location>
        <begin position="94"/>
        <end position="341"/>
    </location>
</feature>
<comment type="similarity">
    <text evidence="2">Belongs to the protein kinase superfamily. ADCK protein kinase family.</text>
</comment>
<evidence type="ECO:0000256" key="9">
    <source>
        <dbReference type="ARBA" id="ARBA00022777"/>
    </source>
</evidence>
<gene>
    <name evidence="14" type="primary">ubiB</name>
    <name evidence="14" type="ORF">J5Y06_20995</name>
</gene>
<evidence type="ECO:0000313" key="15">
    <source>
        <dbReference type="Proteomes" id="UP000666240"/>
    </source>
</evidence>
<dbReference type="InterPro" id="IPR010232">
    <property type="entry name" value="UbiB"/>
</dbReference>
<comment type="pathway">
    <text evidence="1">Cofactor biosynthesis; ubiquinone biosynthesis [regulation].</text>
</comment>
<evidence type="ECO:0000256" key="7">
    <source>
        <dbReference type="ARBA" id="ARBA00022692"/>
    </source>
</evidence>
<keyword evidence="6" id="KW-0831">Ubiquinone biosynthesis</keyword>
<dbReference type="SUPFAM" id="SSF56112">
    <property type="entry name" value="Protein kinase-like (PK-like)"/>
    <property type="match status" value="1"/>
</dbReference>
<sequence>MSTPAAYFRLLRAGWILLREGVFAALPGHDLEGMPQRGWRVAQVLARRRAPGERSQRLIRAVERLGPSYVKLGQFLATRPDVVGSELALDLTELQDRMPTFPDAQSRLMIEGSLGRSVDALFTRLEPPVAAASIAQVHPGEIIDPLGGRKVAVKVIRPGIRQRFYADLDSFFLAARLQERFIPSTRRLKPVEVAQTLAQTTKIEMDLRLEAAALSEIAENTRNDPGFRVPAVDWERTGRDVLTLEWIDGVKLNNVPAIRAAGHDMEALAVTLIQSFLRHTLRDGFFHADMHPGNLFVEADGTLVAVDFGITGRLGKKERRFLAEILYGFITRDYRRVAEVHFEAGYVPHRHDVASFAQAIRAIGEPIHGQPAETISMGKLLTLLFEVTELFDMQTRPELVMLQKTMVVVEGVARSLDPAFNMWRASEPVVSSWIRDNLGPRGLLSDAEDAAKAFVSLARQAPELAARTERLSAEIDKMAENGLRFDIETARAIGREEARHTRWGRAALWVGALALVWIAVQVS</sequence>
<evidence type="ECO:0000256" key="4">
    <source>
        <dbReference type="ARBA" id="ARBA00022519"/>
    </source>
</evidence>
<organism evidence="14 15">
    <name type="scientific">Tianweitania sediminis</name>
    <dbReference type="NCBI Taxonomy" id="1502156"/>
    <lineage>
        <taxon>Bacteria</taxon>
        <taxon>Pseudomonadati</taxon>
        <taxon>Pseudomonadota</taxon>
        <taxon>Alphaproteobacteria</taxon>
        <taxon>Hyphomicrobiales</taxon>
        <taxon>Phyllobacteriaceae</taxon>
        <taxon>Tianweitania</taxon>
    </lineage>
</organism>
<evidence type="ECO:0000313" key="14">
    <source>
        <dbReference type="EMBL" id="MBP0441134.1"/>
    </source>
</evidence>
<dbReference type="PANTHER" id="PTHR10566:SF113">
    <property type="entry name" value="PROTEIN ACTIVITY OF BC1 COMPLEX KINASE 7, CHLOROPLASTIC"/>
    <property type="match status" value="1"/>
</dbReference>
<keyword evidence="4" id="KW-0997">Cell inner membrane</keyword>
<accession>A0A8J7ULU6</accession>
<keyword evidence="5" id="KW-0808">Transferase</keyword>
<evidence type="ECO:0000256" key="5">
    <source>
        <dbReference type="ARBA" id="ARBA00022679"/>
    </source>
</evidence>
<keyword evidence="7" id="KW-0812">Transmembrane</keyword>
<evidence type="ECO:0000256" key="3">
    <source>
        <dbReference type="ARBA" id="ARBA00022475"/>
    </source>
</evidence>
<dbReference type="GO" id="GO:0005524">
    <property type="term" value="F:ATP binding"/>
    <property type="evidence" value="ECO:0007669"/>
    <property type="project" value="UniProtKB-KW"/>
</dbReference>
<evidence type="ECO:0000256" key="8">
    <source>
        <dbReference type="ARBA" id="ARBA00022741"/>
    </source>
</evidence>
<dbReference type="AlphaFoldDB" id="A0A8J7ULU6"/>
<dbReference type="GO" id="GO:0006744">
    <property type="term" value="P:ubiquinone biosynthetic process"/>
    <property type="evidence" value="ECO:0007669"/>
    <property type="project" value="UniProtKB-UniPathway"/>
</dbReference>